<organism evidence="3 4">
    <name type="scientific">Heyndrickxia camelliae</name>
    <dbReference type="NCBI Taxonomy" id="1707093"/>
    <lineage>
        <taxon>Bacteria</taxon>
        <taxon>Bacillati</taxon>
        <taxon>Bacillota</taxon>
        <taxon>Bacilli</taxon>
        <taxon>Bacillales</taxon>
        <taxon>Bacillaceae</taxon>
        <taxon>Heyndrickxia</taxon>
    </lineage>
</organism>
<dbReference type="Pfam" id="PF07454">
    <property type="entry name" value="SpoIIP"/>
    <property type="match status" value="1"/>
</dbReference>
<accession>A0A2N3LKC1</accession>
<comment type="caution">
    <text evidence="3">The sequence shown here is derived from an EMBL/GenBank/DDBJ whole genome shotgun (WGS) entry which is preliminary data.</text>
</comment>
<keyword evidence="2" id="KW-0812">Transmembrane</keyword>
<evidence type="ECO:0000256" key="2">
    <source>
        <dbReference type="SAM" id="Phobius"/>
    </source>
</evidence>
<evidence type="ECO:0000313" key="4">
    <source>
        <dbReference type="Proteomes" id="UP000233440"/>
    </source>
</evidence>
<dbReference type="InterPro" id="IPR010897">
    <property type="entry name" value="Spore_II_P"/>
</dbReference>
<feature type="region of interest" description="Disordered" evidence="1">
    <location>
        <begin position="125"/>
        <end position="166"/>
    </location>
</feature>
<evidence type="ECO:0000256" key="1">
    <source>
        <dbReference type="SAM" id="MobiDB-lite"/>
    </source>
</evidence>
<dbReference type="Proteomes" id="UP000233440">
    <property type="component" value="Unassembled WGS sequence"/>
</dbReference>
<keyword evidence="4" id="KW-1185">Reference proteome</keyword>
<dbReference type="RefSeq" id="WP_101354368.1">
    <property type="nucleotide sequence ID" value="NZ_PIQO01000007.1"/>
</dbReference>
<keyword evidence="2" id="KW-1133">Transmembrane helix</keyword>
<sequence>MLEKNSKPIHIVIFFSRIFVGVMLVFLLVFCLVKTPISPSSASLKQSLSKLDYSGIFASMLQSENHLLFIDKNVNSNISLSKVLFTLVTNINPSKSITLLGREIPGLDMYNTEIAIAGKGTNLTNLPFDPPPKSNDDIIKERPIADNQNLNNESNSEEKSKQGDSSNNTLKKVVYIYQSHSWESFLPLISGAKVPNDATSTNNKINVVAVGSRLTQALIDKGIGVEHDTSNMGAELKAKNWNYNNAYSLSREHAQEVMTGDRDVKFLIDIHRDSQRKAVTTTTIKGKKYARIDIIVGKENKNYKDNLNYAKELNSMLEKLYPGLSRGVFIKSKSEGNGIYNQDLSNRSILLEFGGVDNNLEELYNAVDAFAKVFSDYYWKAEEVNG</sequence>
<feature type="compositionally biased region" description="Basic and acidic residues" evidence="1">
    <location>
        <begin position="134"/>
        <end position="144"/>
    </location>
</feature>
<keyword evidence="2" id="KW-0472">Membrane</keyword>
<evidence type="ECO:0000313" key="3">
    <source>
        <dbReference type="EMBL" id="PKR85003.1"/>
    </source>
</evidence>
<dbReference type="EMBL" id="PIQO01000007">
    <property type="protein sequence ID" value="PKR85003.1"/>
    <property type="molecule type" value="Genomic_DNA"/>
</dbReference>
<dbReference type="NCBIfam" id="TIGR02867">
    <property type="entry name" value="spore_II_P"/>
    <property type="match status" value="1"/>
</dbReference>
<feature type="transmembrane region" description="Helical" evidence="2">
    <location>
        <begin position="12"/>
        <end position="30"/>
    </location>
</feature>
<dbReference type="OrthoDB" id="1633470at2"/>
<gene>
    <name evidence="3" type="ORF">CWO92_11620</name>
</gene>
<name>A0A2N3LKC1_9BACI</name>
<protein>
    <submittedName>
        <fullName evidence="3">Stage II sporulation protein P</fullName>
    </submittedName>
</protein>
<reference evidence="3 4" key="1">
    <citation type="submission" date="2017-11" db="EMBL/GenBank/DDBJ databases">
        <title>Bacillus camelliae sp. nov., isolated from pu'er tea.</title>
        <authorList>
            <person name="Niu L."/>
        </authorList>
    </citation>
    <scope>NUCLEOTIDE SEQUENCE [LARGE SCALE GENOMIC DNA]</scope>
    <source>
        <strain evidence="3 4">7578-1</strain>
    </source>
</reference>
<dbReference type="SUPFAM" id="SSF53187">
    <property type="entry name" value="Zn-dependent exopeptidases"/>
    <property type="match status" value="1"/>
</dbReference>
<dbReference type="AlphaFoldDB" id="A0A2N3LKC1"/>
<proteinExistence type="predicted"/>